<feature type="compositionally biased region" description="Low complexity" evidence="1">
    <location>
        <begin position="1248"/>
        <end position="1260"/>
    </location>
</feature>
<feature type="compositionally biased region" description="Gly residues" evidence="1">
    <location>
        <begin position="1179"/>
        <end position="1194"/>
    </location>
</feature>
<feature type="region of interest" description="Disordered" evidence="1">
    <location>
        <begin position="275"/>
        <end position="357"/>
    </location>
</feature>
<feature type="region of interest" description="Disordered" evidence="1">
    <location>
        <begin position="785"/>
        <end position="916"/>
    </location>
</feature>
<dbReference type="KEGG" id="vcn:VOLCADRAFT_86631"/>
<keyword evidence="3" id="KW-1185">Reference proteome</keyword>
<feature type="compositionally biased region" description="Low complexity" evidence="1">
    <location>
        <begin position="348"/>
        <end position="357"/>
    </location>
</feature>
<feature type="region of interest" description="Disordered" evidence="1">
    <location>
        <begin position="1109"/>
        <end position="1217"/>
    </location>
</feature>
<dbReference type="InParanoid" id="D8TJ67"/>
<feature type="compositionally biased region" description="Polar residues" evidence="1">
    <location>
        <begin position="289"/>
        <end position="300"/>
    </location>
</feature>
<evidence type="ECO:0000256" key="1">
    <source>
        <dbReference type="SAM" id="MobiDB-lite"/>
    </source>
</evidence>
<accession>D8TJ67</accession>
<feature type="region of interest" description="Disordered" evidence="1">
    <location>
        <begin position="177"/>
        <end position="226"/>
    </location>
</feature>
<feature type="compositionally biased region" description="Gly residues" evidence="1">
    <location>
        <begin position="1119"/>
        <end position="1128"/>
    </location>
</feature>
<dbReference type="RefSeq" id="XP_002946558.1">
    <property type="nucleotide sequence ID" value="XM_002946512.1"/>
</dbReference>
<dbReference type="GeneID" id="9624523"/>
<sequence>MVMCIDLKCRMDFDAEEALLQAQVLAAGQVQTQASILAGPGLGPYPVRHNRSLPNAALKARGRQPKLAVSGVPAAAVEPVQLDSQLDALRREIARLEQQKQKQVATKAVPARPVSSGSAAARVTQKGPNVPSPGKPPAIGGSSSAEQNGAATAGMPTIQPVATSYGATSEATVRVSITSTADGSPTKSGANSKRARPAADGASGPGNPSRSANATQHAGGHATSANGGITDICPEAQLAANEFLLSFMSQIGSEEQGRGGADPAVALTPPQHQGLETSAEAQEHYGQQHPEQSQHPNPRSGNPGDGNAGCLGAGTGQNEHGGHASIGGKPLAERAKNAPTPGCGGGASARRAAAERTSAAVQRLRRKSSGVAGTELLLRTATSSGMAANGAAPVASDVTAAADGGPPSVLVCATSPTYADGVAKSNSKQCWVRESLPRLKLLQQQLQRQLDQRQQQQRTFDRPQDAFATSGVPNAAGIMGVGAATGTSAPRASTPAADALRRPPAATAGTATPAANVLPPLPMPVSAPHTLGSAVQPVHPGAPSGMLPSATASQFPYPQLSHALGPRPLPGGSFPSAFLPGPPPGMQCRPSQPGVFLGAMQPPVSLVEVDVLARKELILLKWQMLQEIAVDLEAEWTEVCLAHNRLRMLSLTQAQHGRSAAAAVLADGPPGRSDAPQIGPPFRPEIALPALHPHPVMRGHATFHPFTQLSQQQLSQRQEQQTGGHQGPKQQSASGQEVPLLTPAPGQSVNVQLAAPRPMALQDVRGGRFLATPPAEMQTAALENGAGDRQPNGARHGDAPAEARGAPDPAQLHLRSGQCPGGEETCPNSQFHVPDKQSRHPDQREREPVQPRAPERELGSEPASRVEGERAANTGPGLAAERGPLLAGSDISTAARNSAPVERHPNGDPAAAVQQHDAAVPRALAHRDLATAALRLESHGGGLSAPLAQQPWLIAAGTRSPPPGASLPLGATCISANGPAVRMAPAAAPQVGERQPGSDLVGGLAGSASAGVGFTGVDGPQQHSRQHAGVQQQQVGMPQAAHDCDTAGPRDGAADAWRSGGDPRVNQAFLLTTGMEDQAAVSTVTYEDAARGIGQAMLSGPARHLPALTCGGSADGRTTGDGRGGGPGPSVQQRTSVWMPWEHAGAPEAPPGLGEGSGEARSNVVGGAGHSTVAAATHSGGGGTAGWGDGGEGDSGQSVGVTTGPLAGNPAPASAAPAFTAPNPAAVAPVEPPVRVQSAPQVLPARRPSGGSPGAAIAAATPRQEQQAPRVPLHGLAAAREETAPRPGSFQVLLRRRPTLVGAAFGHVAGPAKSNCILHDTRSGVTLW</sequence>
<feature type="compositionally biased region" description="Polar residues" evidence="1">
    <location>
        <begin position="141"/>
        <end position="150"/>
    </location>
</feature>
<gene>
    <name evidence="2" type="ORF">VOLCADRAFT_86631</name>
</gene>
<organism evidence="3">
    <name type="scientific">Volvox carteri f. nagariensis</name>
    <dbReference type="NCBI Taxonomy" id="3068"/>
    <lineage>
        <taxon>Eukaryota</taxon>
        <taxon>Viridiplantae</taxon>
        <taxon>Chlorophyta</taxon>
        <taxon>core chlorophytes</taxon>
        <taxon>Chlorophyceae</taxon>
        <taxon>CS clade</taxon>
        <taxon>Chlamydomonadales</taxon>
        <taxon>Volvocaceae</taxon>
        <taxon>Volvox</taxon>
    </lineage>
</organism>
<feature type="compositionally biased region" description="Low complexity" evidence="1">
    <location>
        <begin position="1195"/>
        <end position="1217"/>
    </location>
</feature>
<feature type="region of interest" description="Disordered" evidence="1">
    <location>
        <begin position="100"/>
        <end position="151"/>
    </location>
</feature>
<proteinExistence type="predicted"/>
<feature type="compositionally biased region" description="Polar residues" evidence="1">
    <location>
        <begin position="177"/>
        <end position="191"/>
    </location>
</feature>
<dbReference type="Proteomes" id="UP000001058">
    <property type="component" value="Unassembled WGS sequence"/>
</dbReference>
<dbReference type="OrthoDB" id="553372at2759"/>
<name>D8TJ67_VOLCA</name>
<feature type="compositionally biased region" description="Polar residues" evidence="1">
    <location>
        <begin position="206"/>
        <end position="216"/>
    </location>
</feature>
<dbReference type="EMBL" id="GL378324">
    <property type="protein sequence ID" value="EFJ52485.1"/>
    <property type="molecule type" value="Genomic_DNA"/>
</dbReference>
<feature type="compositionally biased region" description="Low complexity" evidence="1">
    <location>
        <begin position="709"/>
        <end position="721"/>
    </location>
</feature>
<reference evidence="2 3" key="1">
    <citation type="journal article" date="2010" name="Science">
        <title>Genomic analysis of organismal complexity in the multicellular green alga Volvox carteri.</title>
        <authorList>
            <person name="Prochnik S.E."/>
            <person name="Umen J."/>
            <person name="Nedelcu A.M."/>
            <person name="Hallmann A."/>
            <person name="Miller S.M."/>
            <person name="Nishii I."/>
            <person name="Ferris P."/>
            <person name="Kuo A."/>
            <person name="Mitros T."/>
            <person name="Fritz-Laylin L.K."/>
            <person name="Hellsten U."/>
            <person name="Chapman J."/>
            <person name="Simakov O."/>
            <person name="Rensing S.A."/>
            <person name="Terry A."/>
            <person name="Pangilinan J."/>
            <person name="Kapitonov V."/>
            <person name="Jurka J."/>
            <person name="Salamov A."/>
            <person name="Shapiro H."/>
            <person name="Schmutz J."/>
            <person name="Grimwood J."/>
            <person name="Lindquist E."/>
            <person name="Lucas S."/>
            <person name="Grigoriev I.V."/>
            <person name="Schmitt R."/>
            <person name="Kirk D."/>
            <person name="Rokhsar D.S."/>
        </authorList>
    </citation>
    <scope>NUCLEOTIDE SEQUENCE [LARGE SCALE GENOMIC DNA]</scope>
    <source>
        <strain evidence="3">f. Nagariensis / Eve</strain>
    </source>
</reference>
<evidence type="ECO:0000313" key="3">
    <source>
        <dbReference type="Proteomes" id="UP000001058"/>
    </source>
</evidence>
<evidence type="ECO:0000313" key="2">
    <source>
        <dbReference type="EMBL" id="EFJ52485.1"/>
    </source>
</evidence>
<feature type="region of interest" description="Disordered" evidence="1">
    <location>
        <begin position="709"/>
        <end position="744"/>
    </location>
</feature>
<feature type="region of interest" description="Disordered" evidence="1">
    <location>
        <begin position="1037"/>
        <end position="1061"/>
    </location>
</feature>
<feature type="compositionally biased region" description="Basic and acidic residues" evidence="1">
    <location>
        <begin position="833"/>
        <end position="870"/>
    </location>
</feature>
<feature type="compositionally biased region" description="Gly residues" evidence="1">
    <location>
        <begin position="303"/>
        <end position="315"/>
    </location>
</feature>
<feature type="region of interest" description="Disordered" evidence="1">
    <location>
        <begin position="1243"/>
        <end position="1269"/>
    </location>
</feature>
<protein>
    <submittedName>
        <fullName evidence="2">Uncharacterized protein</fullName>
    </submittedName>
</protein>